<dbReference type="InterPro" id="IPR039634">
    <property type="entry name" value="Bul1-like"/>
</dbReference>
<accession>A0A8J2NEX4</accession>
<evidence type="ECO:0000313" key="3">
    <source>
        <dbReference type="EMBL" id="CAG7562358.1"/>
    </source>
</evidence>
<proteinExistence type="predicted"/>
<reference evidence="3" key="1">
    <citation type="submission" date="2021-05" db="EMBL/GenBank/DDBJ databases">
        <authorList>
            <person name="Khan N."/>
        </authorList>
    </citation>
    <scope>NUCLEOTIDE SEQUENCE</scope>
</reference>
<dbReference type="PANTHER" id="PTHR31904">
    <property type="entry name" value="BYPASS OF STOP CODON PROTEIN 5-RELATED"/>
    <property type="match status" value="1"/>
</dbReference>
<dbReference type="Pfam" id="PF00339">
    <property type="entry name" value="Arrestin_N"/>
    <property type="match status" value="1"/>
</dbReference>
<dbReference type="Proteomes" id="UP000693738">
    <property type="component" value="Unassembled WGS sequence"/>
</dbReference>
<feature type="domain" description="Arrestin-like N-terminal" evidence="2">
    <location>
        <begin position="41"/>
        <end position="139"/>
    </location>
</feature>
<feature type="compositionally biased region" description="Acidic residues" evidence="1">
    <location>
        <begin position="428"/>
        <end position="437"/>
    </location>
</feature>
<dbReference type="PANTHER" id="PTHR31904:SF1">
    <property type="entry name" value="BYPASS OF STOP CODON PROTEIN 5-RELATED"/>
    <property type="match status" value="1"/>
</dbReference>
<dbReference type="EMBL" id="CAJSTJ010000149">
    <property type="protein sequence ID" value="CAG7562358.1"/>
    <property type="molecule type" value="Genomic_DNA"/>
</dbReference>
<dbReference type="AlphaFoldDB" id="A0A8J2NEX4"/>
<name>A0A8J2NEX4_FUSEQ</name>
<evidence type="ECO:0000259" key="2">
    <source>
        <dbReference type="Pfam" id="PF00339"/>
    </source>
</evidence>
<protein>
    <recommendedName>
        <fullName evidence="2">Arrestin-like N-terminal domain-containing protein</fullName>
    </recommendedName>
</protein>
<comment type="caution">
    <text evidence="3">The sequence shown here is derived from an EMBL/GenBank/DDBJ whole genome shotgun (WGS) entry which is preliminary data.</text>
</comment>
<evidence type="ECO:0000256" key="1">
    <source>
        <dbReference type="SAM" id="MobiDB-lite"/>
    </source>
</evidence>
<sequence length="437" mass="48637">MEPQNTKIGNTCFQKRWGPTAYTCLNLNHTKHRKRVEDGITISIDDHTPSKIYRSGSTVKGVVEIKPRAPLHYTRIAIKLVCESSVQLPQRHSETFHRHLDLTMPVEERLVPRGENGYWVNSYLQAGQTYTIPFSFELSDPHDLEACPHDVESPGVRELHRQLPPSLAGIDRDAMVPHGIRIDYTLIVTLTDRNWTQERVSQTIRFMPRFSKQPGLDISSTTSTLKFRATQQLKSGDFPGGTGQITLSADEPNVLVLKDSGRSYQATDIITSLHLESSKSQPAIPSKCIVSATLESQTWSQTKPIQNLPHITKAKNCHSVSEPLMRNLEFSLVWEKASPGDTKVAGSKAVNTFRAQVKISLPGLSAVKRVYLPSFYSCLIARTYCLHVLIIIASVPLRLVLPLQMALESDEDNDTGPGNNVGLPMPESLDDPLASDD</sequence>
<gene>
    <name evidence="3" type="ORF">FEQUK3_LOCUS8066</name>
</gene>
<organism evidence="3 4">
    <name type="scientific">Fusarium equiseti</name>
    <name type="common">Fusarium scirpi</name>
    <dbReference type="NCBI Taxonomy" id="61235"/>
    <lineage>
        <taxon>Eukaryota</taxon>
        <taxon>Fungi</taxon>
        <taxon>Dikarya</taxon>
        <taxon>Ascomycota</taxon>
        <taxon>Pezizomycotina</taxon>
        <taxon>Sordariomycetes</taxon>
        <taxon>Hypocreomycetidae</taxon>
        <taxon>Hypocreales</taxon>
        <taxon>Nectriaceae</taxon>
        <taxon>Fusarium</taxon>
        <taxon>Fusarium incarnatum-equiseti species complex</taxon>
    </lineage>
</organism>
<feature type="region of interest" description="Disordered" evidence="1">
    <location>
        <begin position="409"/>
        <end position="437"/>
    </location>
</feature>
<dbReference type="InterPro" id="IPR011021">
    <property type="entry name" value="Arrestin-like_N"/>
</dbReference>
<evidence type="ECO:0000313" key="4">
    <source>
        <dbReference type="Proteomes" id="UP000693738"/>
    </source>
</evidence>